<dbReference type="Pfam" id="PF06999">
    <property type="entry name" value="Suc_Fer-like"/>
    <property type="match status" value="1"/>
</dbReference>
<dbReference type="SUPFAM" id="SSF52833">
    <property type="entry name" value="Thioredoxin-like"/>
    <property type="match status" value="1"/>
</dbReference>
<sequence length="290" mass="31953">MVFGILNKIIKGSDPSEEIEKVVPISECAAECSSCTSKFPSSMKIDTNTPLYNSTSPFKLHCVIPTGKADWNHSATDTSGSVEHSVSTWASKQGEAIVGGNVKVSVSNHPLDEEYPADVNDVLLLPYFVWVRKVSADNIGNVLSKLIPLLITATESGSTELPQEVEGFKIEPSNYKAYIFLCSHKTRDKRCGITAPIMKREFDSNLREMDLLRDFGDERPGGVNVGFINHVGGHKFVANLLIYMKSGEMIWMARTTPANCKPILEETIMGGGKVWPDKVRIVQKSCAINW</sequence>
<dbReference type="CDD" id="cd03062">
    <property type="entry name" value="TRX_Fd_Sucrase"/>
    <property type="match status" value="1"/>
</dbReference>
<proteinExistence type="predicted"/>
<reference evidence="1 2" key="1">
    <citation type="journal article" date="2023" name="Elife">
        <title>Identification of key yeast species and microbe-microbe interactions impacting larval growth of Drosophila in the wild.</title>
        <authorList>
            <person name="Mure A."/>
            <person name="Sugiura Y."/>
            <person name="Maeda R."/>
            <person name="Honda K."/>
            <person name="Sakurai N."/>
            <person name="Takahashi Y."/>
            <person name="Watada M."/>
            <person name="Katoh T."/>
            <person name="Gotoh A."/>
            <person name="Gotoh Y."/>
            <person name="Taniguchi I."/>
            <person name="Nakamura K."/>
            <person name="Hayashi T."/>
            <person name="Katayama T."/>
            <person name="Uemura T."/>
            <person name="Hattori Y."/>
        </authorList>
    </citation>
    <scope>NUCLEOTIDE SEQUENCE [LARGE SCALE GENOMIC DNA]</scope>
    <source>
        <strain evidence="1 2">SC-9</strain>
    </source>
</reference>
<dbReference type="InterPro" id="IPR036249">
    <property type="entry name" value="Thioredoxin-like_sf"/>
</dbReference>
<evidence type="ECO:0000313" key="2">
    <source>
        <dbReference type="Proteomes" id="UP001360560"/>
    </source>
</evidence>
<dbReference type="Gene3D" id="3.40.30.10">
    <property type="entry name" value="Glutaredoxin"/>
    <property type="match status" value="1"/>
</dbReference>
<evidence type="ECO:0000313" key="1">
    <source>
        <dbReference type="EMBL" id="GMM37003.1"/>
    </source>
</evidence>
<dbReference type="PANTHER" id="PTHR31902:SF14">
    <property type="entry name" value="ACTIN PATCHES DISTAL PROTEIN 1"/>
    <property type="match status" value="1"/>
</dbReference>
<dbReference type="Proteomes" id="UP001360560">
    <property type="component" value="Unassembled WGS sequence"/>
</dbReference>
<organism evidence="1 2">
    <name type="scientific">Saccharomycopsis crataegensis</name>
    <dbReference type="NCBI Taxonomy" id="43959"/>
    <lineage>
        <taxon>Eukaryota</taxon>
        <taxon>Fungi</taxon>
        <taxon>Dikarya</taxon>
        <taxon>Ascomycota</taxon>
        <taxon>Saccharomycotina</taxon>
        <taxon>Saccharomycetes</taxon>
        <taxon>Saccharomycopsidaceae</taxon>
        <taxon>Saccharomycopsis</taxon>
    </lineage>
</organism>
<dbReference type="GeneID" id="90074978"/>
<dbReference type="EMBL" id="BTFZ01000011">
    <property type="protein sequence ID" value="GMM37003.1"/>
    <property type="molecule type" value="Genomic_DNA"/>
</dbReference>
<comment type="caution">
    <text evidence="1">The sequence shown here is derived from an EMBL/GenBank/DDBJ whole genome shotgun (WGS) entry which is preliminary data.</text>
</comment>
<name>A0AAV5QS87_9ASCO</name>
<accession>A0AAV5QS87</accession>
<dbReference type="PANTHER" id="PTHR31902">
    <property type="entry name" value="ACTIN PATCHES DISTAL PROTEIN 1"/>
    <property type="match status" value="1"/>
</dbReference>
<dbReference type="AlphaFoldDB" id="A0AAV5QS87"/>
<gene>
    <name evidence="1" type="ORF">DASC09_043280</name>
</gene>
<keyword evidence="2" id="KW-1185">Reference proteome</keyword>
<dbReference type="InterPro" id="IPR009737">
    <property type="entry name" value="Aim32/Apd1-like"/>
</dbReference>
<protein>
    <submittedName>
        <fullName evidence="1">Apd1 protein</fullName>
    </submittedName>
</protein>
<dbReference type="RefSeq" id="XP_064853999.1">
    <property type="nucleotide sequence ID" value="XM_064997927.1"/>
</dbReference>